<dbReference type="GO" id="GO:0045259">
    <property type="term" value="C:proton-transporting ATP synthase complex"/>
    <property type="evidence" value="ECO:0007669"/>
    <property type="project" value="UniProtKB-KW"/>
</dbReference>
<evidence type="ECO:0000256" key="3">
    <source>
        <dbReference type="ARBA" id="ARBA00005712"/>
    </source>
</evidence>
<dbReference type="Proteomes" id="UP000673975">
    <property type="component" value="Unassembled WGS sequence"/>
</dbReference>
<dbReference type="EMBL" id="JAFIDN010000004">
    <property type="protein sequence ID" value="MBP3192491.1"/>
    <property type="molecule type" value="Genomic_DNA"/>
</dbReference>
<dbReference type="RefSeq" id="WP_210511387.1">
    <property type="nucleotide sequence ID" value="NZ_JAFIDN010000004.1"/>
</dbReference>
<keyword evidence="9" id="KW-1003">Cell membrane</keyword>
<evidence type="ECO:0000256" key="4">
    <source>
        <dbReference type="ARBA" id="ARBA00022448"/>
    </source>
</evidence>
<feature type="domain" description="ATP synthase F1 complex delta/epsilon subunit N-terminal" evidence="11">
    <location>
        <begin position="1"/>
        <end position="80"/>
    </location>
</feature>
<evidence type="ECO:0000256" key="1">
    <source>
        <dbReference type="ARBA" id="ARBA00003543"/>
    </source>
</evidence>
<dbReference type="InterPro" id="IPR036771">
    <property type="entry name" value="ATPsynth_dsu/esu_N"/>
</dbReference>
<evidence type="ECO:0000256" key="2">
    <source>
        <dbReference type="ARBA" id="ARBA00004184"/>
    </source>
</evidence>
<keyword evidence="13" id="KW-1185">Reference proteome</keyword>
<dbReference type="PANTHER" id="PTHR13822:SF10">
    <property type="entry name" value="ATP SYNTHASE EPSILON CHAIN, CHLOROPLASTIC"/>
    <property type="match status" value="1"/>
</dbReference>
<reference evidence="12" key="1">
    <citation type="submission" date="2021-02" db="EMBL/GenBank/DDBJ databases">
        <title>Natronogracilivirga saccharolytica gen. nov. sp. nov. a new anaerobic, haloalkiliphilic carbohydrate-fermenting bacterium from soda lake and proposing of Cyclonatronumiaceae fam. nov. in the phylum Balneolaeota.</title>
        <authorList>
            <person name="Zhilina T.N."/>
            <person name="Sorokin D.Y."/>
            <person name="Zavarzina D.G."/>
            <person name="Toshchakov S.V."/>
            <person name="Kublanov I.V."/>
        </authorList>
    </citation>
    <scope>NUCLEOTIDE SEQUENCE</scope>
    <source>
        <strain evidence="12">Z-1702</strain>
    </source>
</reference>
<proteinExistence type="inferred from homology"/>
<dbReference type="SUPFAM" id="SSF51344">
    <property type="entry name" value="Epsilon subunit of F1F0-ATP synthase N-terminal domain"/>
    <property type="match status" value="1"/>
</dbReference>
<sequence length="131" mass="14614">MKAQILTPTGSVFDGDAEGIQMPGSDGGLEVRKGHASLVSLLDIGKLVVKMKGSEKKSYAVSGGFVEVNDDNVIVMAEEALEPEQIDIKQEEQKQQEAESGLKEHKVYTEEYKRYYRELRIIKNRIKLAKS</sequence>
<dbReference type="GO" id="GO:0005886">
    <property type="term" value="C:plasma membrane"/>
    <property type="evidence" value="ECO:0007669"/>
    <property type="project" value="UniProtKB-SubCell"/>
</dbReference>
<evidence type="ECO:0000256" key="9">
    <source>
        <dbReference type="HAMAP-Rule" id="MF_00530"/>
    </source>
</evidence>
<keyword evidence="7 9" id="KW-0139">CF(1)</keyword>
<dbReference type="GO" id="GO:0005524">
    <property type="term" value="F:ATP binding"/>
    <property type="evidence" value="ECO:0007669"/>
    <property type="project" value="UniProtKB-UniRule"/>
</dbReference>
<dbReference type="CDD" id="cd12152">
    <property type="entry name" value="F1-ATPase_delta"/>
    <property type="match status" value="1"/>
</dbReference>
<comment type="similarity">
    <text evidence="3 9 10">Belongs to the ATPase epsilon chain family.</text>
</comment>
<dbReference type="NCBIfam" id="TIGR01216">
    <property type="entry name" value="ATP_synt_epsi"/>
    <property type="match status" value="1"/>
</dbReference>
<dbReference type="Gene3D" id="2.60.15.10">
    <property type="entry name" value="F0F1 ATP synthase delta/epsilon subunit, N-terminal"/>
    <property type="match status" value="1"/>
</dbReference>
<accession>A0A8J7S947</accession>
<protein>
    <recommendedName>
        <fullName evidence="9">ATP synthase epsilon chain</fullName>
    </recommendedName>
    <alternativeName>
        <fullName evidence="9">ATP synthase F1 sector epsilon subunit</fullName>
    </alternativeName>
    <alternativeName>
        <fullName evidence="9">F-ATPase epsilon subunit</fullName>
    </alternativeName>
</protein>
<evidence type="ECO:0000256" key="10">
    <source>
        <dbReference type="RuleBase" id="RU003656"/>
    </source>
</evidence>
<dbReference type="GO" id="GO:0046933">
    <property type="term" value="F:proton-transporting ATP synthase activity, rotational mechanism"/>
    <property type="evidence" value="ECO:0007669"/>
    <property type="project" value="UniProtKB-UniRule"/>
</dbReference>
<evidence type="ECO:0000259" key="11">
    <source>
        <dbReference type="Pfam" id="PF02823"/>
    </source>
</evidence>
<keyword evidence="4 9" id="KW-0813">Transport</keyword>
<evidence type="ECO:0000313" key="13">
    <source>
        <dbReference type="Proteomes" id="UP000673975"/>
    </source>
</evidence>
<dbReference type="Pfam" id="PF02823">
    <property type="entry name" value="ATP-synt_DE_N"/>
    <property type="match status" value="1"/>
</dbReference>
<comment type="subunit">
    <text evidence="9 10">F-type ATPases have 2 components, CF(1) - the catalytic core - and CF(0) - the membrane proton channel. CF(1) has five subunits: alpha(3), beta(3), gamma(1), delta(1), epsilon(1). CF(0) has three main subunits: a, b and c.</text>
</comment>
<evidence type="ECO:0000256" key="8">
    <source>
        <dbReference type="ARBA" id="ARBA00023310"/>
    </source>
</evidence>
<evidence type="ECO:0000256" key="6">
    <source>
        <dbReference type="ARBA" id="ARBA00023136"/>
    </source>
</evidence>
<dbReference type="AlphaFoldDB" id="A0A8J7S947"/>
<dbReference type="InterPro" id="IPR020546">
    <property type="entry name" value="ATP_synth_F1_dsu/esu_N"/>
</dbReference>
<keyword evidence="6 9" id="KW-0472">Membrane</keyword>
<keyword evidence="5 9" id="KW-0406">Ion transport</keyword>
<evidence type="ECO:0000313" key="12">
    <source>
        <dbReference type="EMBL" id="MBP3192491.1"/>
    </source>
</evidence>
<keyword evidence="9" id="KW-0375">Hydrogen ion transport</keyword>
<comment type="function">
    <text evidence="1 9">Produces ATP from ADP in the presence of a proton gradient across the membrane.</text>
</comment>
<evidence type="ECO:0000256" key="5">
    <source>
        <dbReference type="ARBA" id="ARBA00023065"/>
    </source>
</evidence>
<dbReference type="GO" id="GO:0012505">
    <property type="term" value="C:endomembrane system"/>
    <property type="evidence" value="ECO:0007669"/>
    <property type="project" value="UniProtKB-SubCell"/>
</dbReference>
<organism evidence="12 13">
    <name type="scientific">Natronogracilivirga saccharolytica</name>
    <dbReference type="NCBI Taxonomy" id="2812953"/>
    <lineage>
        <taxon>Bacteria</taxon>
        <taxon>Pseudomonadati</taxon>
        <taxon>Balneolota</taxon>
        <taxon>Balneolia</taxon>
        <taxon>Balneolales</taxon>
        <taxon>Cyclonatronaceae</taxon>
        <taxon>Natronogracilivirga</taxon>
    </lineage>
</organism>
<dbReference type="InterPro" id="IPR001469">
    <property type="entry name" value="ATP_synth_F1_dsu/esu"/>
</dbReference>
<gene>
    <name evidence="9 12" type="primary">atpC</name>
    <name evidence="12" type="ORF">NATSA_07435</name>
</gene>
<evidence type="ECO:0000256" key="7">
    <source>
        <dbReference type="ARBA" id="ARBA00023196"/>
    </source>
</evidence>
<comment type="caution">
    <text evidence="12">The sequence shown here is derived from an EMBL/GenBank/DDBJ whole genome shotgun (WGS) entry which is preliminary data.</text>
</comment>
<dbReference type="HAMAP" id="MF_00530">
    <property type="entry name" value="ATP_synth_epsil_bac"/>
    <property type="match status" value="1"/>
</dbReference>
<dbReference type="PANTHER" id="PTHR13822">
    <property type="entry name" value="ATP SYNTHASE DELTA/EPSILON CHAIN"/>
    <property type="match status" value="1"/>
</dbReference>
<keyword evidence="8 9" id="KW-0066">ATP synthesis</keyword>
<comment type="subcellular location">
    <subcellularLocation>
        <location evidence="9">Cell membrane</location>
        <topology evidence="9">Peripheral membrane protein</topology>
    </subcellularLocation>
    <subcellularLocation>
        <location evidence="2">Endomembrane system</location>
        <topology evidence="2">Peripheral membrane protein</topology>
    </subcellularLocation>
</comment>
<name>A0A8J7S947_9BACT</name>